<dbReference type="RefSeq" id="WP_205306715.1">
    <property type="nucleotide sequence ID" value="NZ_BAAAVF010000021.1"/>
</dbReference>
<feature type="transmembrane region" description="Helical" evidence="2">
    <location>
        <begin position="50"/>
        <end position="72"/>
    </location>
</feature>
<accession>A0ABS2LE34</accession>
<dbReference type="EMBL" id="JAFBBO010000001">
    <property type="protein sequence ID" value="MBM7478680.1"/>
    <property type="molecule type" value="Genomic_DNA"/>
</dbReference>
<dbReference type="Proteomes" id="UP000698059">
    <property type="component" value="Unassembled WGS sequence"/>
</dbReference>
<evidence type="ECO:0000256" key="1">
    <source>
        <dbReference type="SAM" id="MobiDB-lite"/>
    </source>
</evidence>
<protein>
    <submittedName>
        <fullName evidence="3">Uncharacterized protein</fullName>
    </submittedName>
</protein>
<evidence type="ECO:0000313" key="3">
    <source>
        <dbReference type="EMBL" id="MBM7478680.1"/>
    </source>
</evidence>
<evidence type="ECO:0000256" key="2">
    <source>
        <dbReference type="SAM" id="Phobius"/>
    </source>
</evidence>
<gene>
    <name evidence="3" type="ORF">JOD49_001600</name>
</gene>
<reference evidence="3 4" key="1">
    <citation type="submission" date="2021-01" db="EMBL/GenBank/DDBJ databases">
        <title>Sequencing the genomes of 1000 actinobacteria strains.</title>
        <authorList>
            <person name="Klenk H.-P."/>
        </authorList>
    </citation>
    <scope>NUCLEOTIDE SEQUENCE [LARGE SCALE GENOMIC DNA]</scope>
    <source>
        <strain evidence="3 4">DSM 46000</strain>
    </source>
</reference>
<sequence length="462" mass="47558">MNDKHLPPTPLHLDTAFSDIAASAGAAATDGTTGTLEVRRLVKRSRRQRATALGASGFVVLGLAGIGLSGLLTPAPIEILPAPPITPSPTTSVEPLSGTFAPVCGDDLSEVLATTTPLTLAPNGATSRPFDLASTSDSALTIGSPGRVAVHLIDAEGDVVAIPTTDEAPAEESPARLDLDPGETADLWPSDVAACDTAPLAAGTYSAIGTVTAEITPAHGTPAAATVVGGPWTVTIDDTGRLTSIAGVAIDDEPTTSPPPTATDAEPPAGPVNPGGFASPTFTFPGLLGAPEDEYQDVGMCLAPALTPTKGEALGQLKFGQPDVTVVSGSTVTVELTQSAVPNARVDDAEFGGLVFWSLTKDGLIVANGMRIDDQRRNTHLDEQTPVREQFEVVPRSCATPDSPNLPPGDYLLSAYKPYRVSAYSLRLQDGTWGPVNSAMQSSPPFFFDGALVAEPIPFTIR</sequence>
<feature type="region of interest" description="Disordered" evidence="1">
    <location>
        <begin position="250"/>
        <end position="269"/>
    </location>
</feature>
<comment type="caution">
    <text evidence="3">The sequence shown here is derived from an EMBL/GenBank/DDBJ whole genome shotgun (WGS) entry which is preliminary data.</text>
</comment>
<name>A0ABS2LE34_9CELL</name>
<keyword evidence="2" id="KW-1133">Transmembrane helix</keyword>
<keyword evidence="2" id="KW-0472">Membrane</keyword>
<organism evidence="3 4">
    <name type="scientific">Oerskovia jenensis</name>
    <dbReference type="NCBI Taxonomy" id="162169"/>
    <lineage>
        <taxon>Bacteria</taxon>
        <taxon>Bacillati</taxon>
        <taxon>Actinomycetota</taxon>
        <taxon>Actinomycetes</taxon>
        <taxon>Micrococcales</taxon>
        <taxon>Cellulomonadaceae</taxon>
        <taxon>Oerskovia</taxon>
    </lineage>
</organism>
<keyword evidence="2" id="KW-0812">Transmembrane</keyword>
<proteinExistence type="predicted"/>
<evidence type="ECO:0000313" key="4">
    <source>
        <dbReference type="Proteomes" id="UP000698059"/>
    </source>
</evidence>
<keyword evidence="4" id="KW-1185">Reference proteome</keyword>